<proteinExistence type="inferred from homology"/>
<evidence type="ECO:0000259" key="11">
    <source>
        <dbReference type="Pfam" id="PF03900"/>
    </source>
</evidence>
<protein>
    <recommendedName>
        <fullName evidence="5 9">Hydroxymethylbilane synthase</fullName>
        <ecNumber evidence="5 9">2.5.1.61</ecNumber>
    </recommendedName>
</protein>
<feature type="domain" description="Porphobilinogen deaminase N-terminal" evidence="10">
    <location>
        <begin position="2"/>
        <end position="192"/>
    </location>
</feature>
<dbReference type="KEGG" id="sbae:DSM104329_05680"/>
<evidence type="ECO:0000256" key="6">
    <source>
        <dbReference type="ARBA" id="ARBA00022679"/>
    </source>
</evidence>
<dbReference type="RefSeq" id="WP_259313252.1">
    <property type="nucleotide sequence ID" value="NZ_CP087164.1"/>
</dbReference>
<dbReference type="InterPro" id="IPR022417">
    <property type="entry name" value="Porphobilin_deaminase_N"/>
</dbReference>
<dbReference type="PROSITE" id="PS00533">
    <property type="entry name" value="PORPHOBILINOGEN_DEAM"/>
    <property type="match status" value="1"/>
</dbReference>
<dbReference type="InterPro" id="IPR000860">
    <property type="entry name" value="HemC"/>
</dbReference>
<keyword evidence="13" id="KW-1185">Reference proteome</keyword>
<dbReference type="InterPro" id="IPR036803">
    <property type="entry name" value="Porphobilinogen_deaminase_C_sf"/>
</dbReference>
<dbReference type="EC" id="2.5.1.61" evidence="5 9"/>
<evidence type="ECO:0000259" key="10">
    <source>
        <dbReference type="Pfam" id="PF01379"/>
    </source>
</evidence>
<dbReference type="PANTHER" id="PTHR11557:SF0">
    <property type="entry name" value="PORPHOBILINOGEN DEAMINASE"/>
    <property type="match status" value="1"/>
</dbReference>
<dbReference type="Gene3D" id="3.40.190.10">
    <property type="entry name" value="Periplasmic binding protein-like II"/>
    <property type="match status" value="2"/>
</dbReference>
<dbReference type="Proteomes" id="UP001162834">
    <property type="component" value="Chromosome"/>
</dbReference>
<sequence>MLRIATRGSALALAQARHVATLLGGAELVEVVTSGDRRRDVEDKREWVAEIESALERGEADLAVHSAKDVPATLPDGFVIAAVPPRASPYDALCGASGLDALDEGARVGTSSLRRAAALHALRPDLDVVELRGNVDTRLRKLAAGECDAAVLALAGLERLGRADAAGAVLEAVVPASGQGALLLEAHVEAAEALQAARTISDPAAERTLAAERSLVAALGADCRTPVGAHAREGADGGLGLRAFVGRVDGSEWVIDELDGFDDPAALGAAVAARLLAAGAGEML</sequence>
<dbReference type="PANTHER" id="PTHR11557">
    <property type="entry name" value="PORPHOBILINOGEN DEAMINASE"/>
    <property type="match status" value="1"/>
</dbReference>
<organism evidence="12 13">
    <name type="scientific">Capillimicrobium parvum</name>
    <dbReference type="NCBI Taxonomy" id="2884022"/>
    <lineage>
        <taxon>Bacteria</taxon>
        <taxon>Bacillati</taxon>
        <taxon>Actinomycetota</taxon>
        <taxon>Thermoleophilia</taxon>
        <taxon>Solirubrobacterales</taxon>
        <taxon>Capillimicrobiaceae</taxon>
        <taxon>Capillimicrobium</taxon>
    </lineage>
</organism>
<dbReference type="NCBIfam" id="TIGR00212">
    <property type="entry name" value="hemC"/>
    <property type="match status" value="1"/>
</dbReference>
<evidence type="ECO:0000256" key="8">
    <source>
        <dbReference type="ARBA" id="ARBA00048169"/>
    </source>
</evidence>
<evidence type="ECO:0000256" key="5">
    <source>
        <dbReference type="ARBA" id="ARBA00012655"/>
    </source>
</evidence>
<dbReference type="Pfam" id="PF01379">
    <property type="entry name" value="Porphobil_deam"/>
    <property type="match status" value="1"/>
</dbReference>
<evidence type="ECO:0000256" key="7">
    <source>
        <dbReference type="ARBA" id="ARBA00023244"/>
    </source>
</evidence>
<comment type="catalytic activity">
    <reaction evidence="8">
        <text>4 porphobilinogen + H2O = hydroxymethylbilane + 4 NH4(+)</text>
        <dbReference type="Rhea" id="RHEA:13185"/>
        <dbReference type="ChEBI" id="CHEBI:15377"/>
        <dbReference type="ChEBI" id="CHEBI:28938"/>
        <dbReference type="ChEBI" id="CHEBI:57845"/>
        <dbReference type="ChEBI" id="CHEBI:58126"/>
        <dbReference type="EC" id="2.5.1.61"/>
    </reaction>
</comment>
<dbReference type="GO" id="GO:0004418">
    <property type="term" value="F:hydroxymethylbilane synthase activity"/>
    <property type="evidence" value="ECO:0007669"/>
    <property type="project" value="UniProtKB-UniRule"/>
</dbReference>
<dbReference type="PIRSF" id="PIRSF001438">
    <property type="entry name" value="4pyrrol_synth_OHMeBilane_synth"/>
    <property type="match status" value="1"/>
</dbReference>
<comment type="similarity">
    <text evidence="3">Belongs to the HMBS family.</text>
</comment>
<dbReference type="Pfam" id="PF03900">
    <property type="entry name" value="Porphobil_deamC"/>
    <property type="match status" value="1"/>
</dbReference>
<gene>
    <name evidence="12" type="primary">hemC</name>
    <name evidence="12" type="ORF">DSM104329_05680</name>
</gene>
<dbReference type="FunFam" id="3.40.190.10:FF:000005">
    <property type="entry name" value="Porphobilinogen deaminase"/>
    <property type="match status" value="1"/>
</dbReference>
<comment type="subunit">
    <text evidence="4">Monomer.</text>
</comment>
<keyword evidence="7" id="KW-0627">Porphyrin biosynthesis</keyword>
<keyword evidence="6 12" id="KW-0808">Transferase</keyword>
<evidence type="ECO:0000313" key="13">
    <source>
        <dbReference type="Proteomes" id="UP001162834"/>
    </source>
</evidence>
<reference evidence="12" key="1">
    <citation type="journal article" date="2022" name="Int. J. Syst. Evol. Microbiol.">
        <title>Pseudomonas aegrilactucae sp. nov. and Pseudomonas morbosilactucae sp. nov., pathogens causing bacterial rot of lettuce in Japan.</title>
        <authorList>
            <person name="Sawada H."/>
            <person name="Fujikawa T."/>
            <person name="Satou M."/>
        </authorList>
    </citation>
    <scope>NUCLEOTIDE SEQUENCE</scope>
    <source>
        <strain evidence="12">0166_1</strain>
    </source>
</reference>
<dbReference type="SUPFAM" id="SSF54782">
    <property type="entry name" value="Porphobilinogen deaminase (hydroxymethylbilane synthase), C-terminal domain"/>
    <property type="match status" value="1"/>
</dbReference>
<dbReference type="AlphaFoldDB" id="A0A9E6Y9G8"/>
<accession>A0A9E6Y9G8</accession>
<evidence type="ECO:0000256" key="4">
    <source>
        <dbReference type="ARBA" id="ARBA00011245"/>
    </source>
</evidence>
<evidence type="ECO:0000256" key="1">
    <source>
        <dbReference type="ARBA" id="ARBA00001916"/>
    </source>
</evidence>
<dbReference type="SUPFAM" id="SSF53850">
    <property type="entry name" value="Periplasmic binding protein-like II"/>
    <property type="match status" value="1"/>
</dbReference>
<evidence type="ECO:0000256" key="2">
    <source>
        <dbReference type="ARBA" id="ARBA00002869"/>
    </source>
</evidence>
<name>A0A9E6Y9G8_9ACTN</name>
<dbReference type="InterPro" id="IPR022419">
    <property type="entry name" value="Porphobilin_deaminase_cofac_BS"/>
</dbReference>
<dbReference type="EMBL" id="CP087164">
    <property type="protein sequence ID" value="UGS39247.1"/>
    <property type="molecule type" value="Genomic_DNA"/>
</dbReference>
<dbReference type="PRINTS" id="PR00151">
    <property type="entry name" value="PORPHBDMNASE"/>
</dbReference>
<comment type="function">
    <text evidence="2">Tetrapolymerization of the monopyrrole PBG into the hydroxymethylbilane pre-uroporphyrinogen in several discrete steps.</text>
</comment>
<evidence type="ECO:0000256" key="9">
    <source>
        <dbReference type="NCBIfam" id="TIGR00212"/>
    </source>
</evidence>
<dbReference type="Gene3D" id="3.30.160.40">
    <property type="entry name" value="Porphobilinogen deaminase, C-terminal domain"/>
    <property type="match status" value="1"/>
</dbReference>
<dbReference type="GO" id="GO:0006783">
    <property type="term" value="P:heme biosynthetic process"/>
    <property type="evidence" value="ECO:0007669"/>
    <property type="project" value="TreeGrafter"/>
</dbReference>
<dbReference type="GO" id="GO:0005737">
    <property type="term" value="C:cytoplasm"/>
    <property type="evidence" value="ECO:0007669"/>
    <property type="project" value="UniProtKB-UniRule"/>
</dbReference>
<evidence type="ECO:0000313" key="12">
    <source>
        <dbReference type="EMBL" id="UGS39247.1"/>
    </source>
</evidence>
<comment type="cofactor">
    <cofactor evidence="1">
        <name>dipyrromethane</name>
        <dbReference type="ChEBI" id="CHEBI:60342"/>
    </cofactor>
</comment>
<feature type="domain" description="Porphobilinogen deaminase C-terminal" evidence="11">
    <location>
        <begin position="209"/>
        <end position="276"/>
    </location>
</feature>
<evidence type="ECO:0000256" key="3">
    <source>
        <dbReference type="ARBA" id="ARBA00005638"/>
    </source>
</evidence>
<dbReference type="InterPro" id="IPR022418">
    <property type="entry name" value="Porphobilinogen_deaminase_C"/>
</dbReference>